<sequence>MNNLISAQEAFNAVVAGKHVLCRAAGELMDFDDLDQFPATIFAKSGYEFCIKIETIEVAGITFTKPLTLDEIKKDQDVFIVQVDGIIHHHKYKGIHSLIATAVNGGFAQRDFENAKLQYEALCKVLGGMPLQANVRLIEPTSIKAPRKTKAKEVAPATNESVQITASNDVVEAIKATSPNNIKIETSGEIIVKRDNLVSFDSVKADMKTEKSLRDRIAAAEKIEDLEALLPKLKKLHGESGHTVMTAYEQKSQKLKATESLNIDELKKLTLAAEESISEVQRKSSTCKAAFQTEISRSQNVLTVENVLGSINKSEDLTAEHKADLIKLGELRKKDIVNAEYDEKLEDFMYRASVAKTPAEANALFKYTRSWTEEQRAPLMRAVNKRLLELDQAKTPEAPSLMRDIQNAPDLTTLDALEIDVSTRAPDIQKTLMAEVVKRRFELENS</sequence>
<dbReference type="eggNOG" id="ENOG5031QKM">
    <property type="taxonomic scope" value="Bacteria"/>
</dbReference>
<protein>
    <submittedName>
        <fullName evidence="1">Uncharacterized protein</fullName>
    </submittedName>
</protein>
<reference evidence="1 2" key="1">
    <citation type="submission" date="2013-06" db="EMBL/GenBank/DDBJ databases">
        <title>The Genome Sequence of Acinetobacter rudis CIP 110305.</title>
        <authorList>
            <consortium name="The Broad Institute Genome Sequencing Platform"/>
            <consortium name="The Broad Institute Genome Sequencing Center for Infectious Disease"/>
            <person name="Cerqueira G."/>
            <person name="Feldgarden M."/>
            <person name="Courvalin P."/>
            <person name="Perichon B."/>
            <person name="Grillot-Courvalin C."/>
            <person name="Clermont D."/>
            <person name="Rocha E."/>
            <person name="Yoon E.-J."/>
            <person name="Nemec A."/>
            <person name="Young S.K."/>
            <person name="Zeng Q."/>
            <person name="Gargeya S."/>
            <person name="Fitzgerald M."/>
            <person name="Abouelleil A."/>
            <person name="Alvarado L."/>
            <person name="Berlin A.M."/>
            <person name="Chapman S.B."/>
            <person name="Dewar J."/>
            <person name="Goldberg J."/>
            <person name="Griggs A."/>
            <person name="Gujja S."/>
            <person name="Hansen M."/>
            <person name="Howarth C."/>
            <person name="Imamovic A."/>
            <person name="Larimer J."/>
            <person name="McCowan C."/>
            <person name="Murphy C."/>
            <person name="Pearson M."/>
            <person name="Priest M."/>
            <person name="Roberts A."/>
            <person name="Saif S."/>
            <person name="Shea T."/>
            <person name="Sykes S."/>
            <person name="Wortman J."/>
            <person name="Nusbaum C."/>
            <person name="Birren B."/>
        </authorList>
    </citation>
    <scope>NUCLEOTIDE SEQUENCE [LARGE SCALE GENOMIC DNA]</scope>
    <source>
        <strain evidence="1 2">CIP 110305</strain>
    </source>
</reference>
<dbReference type="AlphaFoldDB" id="S3NK17"/>
<organism evidence="1 2">
    <name type="scientific">Acinetobacter rudis CIP 110305</name>
    <dbReference type="NCBI Taxonomy" id="421052"/>
    <lineage>
        <taxon>Bacteria</taxon>
        <taxon>Pseudomonadati</taxon>
        <taxon>Pseudomonadota</taxon>
        <taxon>Gammaproteobacteria</taxon>
        <taxon>Moraxellales</taxon>
        <taxon>Moraxellaceae</taxon>
        <taxon>Acinetobacter</taxon>
    </lineage>
</organism>
<evidence type="ECO:0000313" key="2">
    <source>
        <dbReference type="Proteomes" id="UP000014568"/>
    </source>
</evidence>
<evidence type="ECO:0000313" key="1">
    <source>
        <dbReference type="EMBL" id="EPF80032.1"/>
    </source>
</evidence>
<proteinExistence type="predicted"/>
<dbReference type="RefSeq" id="WP_016655350.1">
    <property type="nucleotide sequence ID" value="NZ_KE340351.1"/>
</dbReference>
<keyword evidence="2" id="KW-1185">Reference proteome</keyword>
<dbReference type="HOGENOM" id="CLU_045934_0_0_6"/>
<dbReference type="EMBL" id="ATGI01000006">
    <property type="protein sequence ID" value="EPF80032.1"/>
    <property type="molecule type" value="Genomic_DNA"/>
</dbReference>
<comment type="caution">
    <text evidence="1">The sequence shown here is derived from an EMBL/GenBank/DDBJ whole genome shotgun (WGS) entry which is preliminary data.</text>
</comment>
<accession>S3NK17</accession>
<dbReference type="OrthoDB" id="6684503at2"/>
<gene>
    <name evidence="1" type="ORF">F945_00927</name>
</gene>
<dbReference type="PATRIC" id="fig|421052.3.peg.914"/>
<name>S3NK17_9GAMM</name>
<dbReference type="STRING" id="632955.GCA_000829675_02191"/>
<dbReference type="Proteomes" id="UP000014568">
    <property type="component" value="Unassembled WGS sequence"/>
</dbReference>